<protein>
    <recommendedName>
        <fullName evidence="4">ADP/GDP-polyphosphate phosphotransferase</fullName>
        <ecNumber evidence="4">2.7.4.-</ecNumber>
    </recommendedName>
    <alternativeName>
        <fullName evidence="4">Polyphosphate kinase PPK2</fullName>
    </alternativeName>
</protein>
<dbReference type="InterPro" id="IPR022488">
    <property type="entry name" value="PPK2-related"/>
</dbReference>
<dbReference type="PANTHER" id="PTHR34383">
    <property type="entry name" value="POLYPHOSPHATE:AMP PHOSPHOTRANSFERASE-RELATED"/>
    <property type="match status" value="1"/>
</dbReference>
<evidence type="ECO:0000313" key="6">
    <source>
        <dbReference type="EMBL" id="QKE29322.1"/>
    </source>
</evidence>
<evidence type="ECO:0000256" key="2">
    <source>
        <dbReference type="ARBA" id="ARBA00022679"/>
    </source>
</evidence>
<sequence>MNLSDFEMTTYSGLYVSKEAHVKYGKKYITRFQHDKKRYVKVLGYSIRDKMSVKNAFDLMQKFKDTIIVEPHETIIEKAEEKIVVQEKKVSIKDNAELVKLKEENDFFKSILGDYQKLKPEVLAEGIQKIHDLEALKKYQIELIKLQNFLEKGNKRMIILFEGRDASGKGGAIRRITRYMNNKHYRIVALGKPDDTQRNQWFLQRYIEHFPTGGEIVMFDRSWYNRAMVEPIFGFCTPEEHEIFMEDVVNFEQDLVRQGMVLIKLYFSVSKEEQKRRFDRRIEDPLRQWKFSEVDMQAQDLWDEFSEKKYEMLRRTTSRAAPWHIVRSDDKHKARLEAMKIILNSVDYDGRNYSLDFDPNEAINISVQKELLQMRKSKDY</sequence>
<comment type="similarity">
    <text evidence="1 4">Belongs to the polyphosphate kinase 2 (PPK2) family. Class I subfamily.</text>
</comment>
<evidence type="ECO:0000256" key="4">
    <source>
        <dbReference type="RuleBase" id="RU369062"/>
    </source>
</evidence>
<dbReference type="InterPro" id="IPR027417">
    <property type="entry name" value="P-loop_NTPase"/>
</dbReference>
<keyword evidence="2 4" id="KW-0808">Transferase</keyword>
<dbReference type="InterPro" id="IPR022486">
    <property type="entry name" value="PPK2_PA0141"/>
</dbReference>
<dbReference type="Gene3D" id="3.40.50.300">
    <property type="entry name" value="P-loop containing nucleotide triphosphate hydrolases"/>
    <property type="match status" value="1"/>
</dbReference>
<dbReference type="SUPFAM" id="SSF52540">
    <property type="entry name" value="P-loop containing nucleoside triphosphate hydrolases"/>
    <property type="match status" value="1"/>
</dbReference>
<dbReference type="GO" id="GO:0006793">
    <property type="term" value="P:phosphorus metabolic process"/>
    <property type="evidence" value="ECO:0007669"/>
    <property type="project" value="InterPro"/>
</dbReference>
<proteinExistence type="inferred from homology"/>
<evidence type="ECO:0000256" key="1">
    <source>
        <dbReference type="ARBA" id="ARBA00009924"/>
    </source>
</evidence>
<reference evidence="6 7" key="1">
    <citation type="submission" date="2019-08" db="EMBL/GenBank/DDBJ databases">
        <title>Complete genome sequence of Arcobacter acticola.</title>
        <authorList>
            <person name="Miller W."/>
        </authorList>
    </citation>
    <scope>NUCLEOTIDE SEQUENCE [LARGE SCALE GENOMIC DNA]</scope>
    <source>
        <strain evidence="6 7">KCTC 52212</strain>
    </source>
</reference>
<dbReference type="Proteomes" id="UP000503483">
    <property type="component" value="Chromosome"/>
</dbReference>
<evidence type="ECO:0000259" key="5">
    <source>
        <dbReference type="Pfam" id="PF03976"/>
    </source>
</evidence>
<dbReference type="Pfam" id="PF03976">
    <property type="entry name" value="PPK2"/>
    <property type="match status" value="1"/>
</dbReference>
<keyword evidence="7" id="KW-1185">Reference proteome</keyword>
<feature type="domain" description="Polyphosphate kinase-2-related" evidence="5">
    <location>
        <begin position="131"/>
        <end position="349"/>
    </location>
</feature>
<comment type="function">
    <text evidence="4">Uses inorganic polyphosphate (polyP) as a donor to convert GDP to GTP or ADP to ATP.</text>
</comment>
<dbReference type="EC" id="2.7.4.-" evidence="4"/>
<accession>A0A6M8EGV0</accession>
<organism evidence="6 7">
    <name type="scientific">Arcobacter acticola</name>
    <dbReference type="NCBI Taxonomy" id="1849015"/>
    <lineage>
        <taxon>Bacteria</taxon>
        <taxon>Pseudomonadati</taxon>
        <taxon>Campylobacterota</taxon>
        <taxon>Epsilonproteobacteria</taxon>
        <taxon>Campylobacterales</taxon>
        <taxon>Arcobacteraceae</taxon>
        <taxon>Arcobacter</taxon>
    </lineage>
</organism>
<gene>
    <name evidence="6" type="ORF">AACT_2194</name>
</gene>
<dbReference type="PANTHER" id="PTHR34383:SF1">
    <property type="entry name" value="ADP-POLYPHOSPHATE PHOSPHOTRANSFERASE"/>
    <property type="match status" value="1"/>
</dbReference>
<dbReference type="EMBL" id="CP042652">
    <property type="protein sequence ID" value="QKE29322.1"/>
    <property type="molecule type" value="Genomic_DNA"/>
</dbReference>
<dbReference type="NCBIfam" id="TIGR03707">
    <property type="entry name" value="PPK2_P_aer"/>
    <property type="match status" value="1"/>
</dbReference>
<dbReference type="KEGG" id="paco:AACT_2194"/>
<dbReference type="RefSeq" id="WP_172126950.1">
    <property type="nucleotide sequence ID" value="NZ_CP042652.1"/>
</dbReference>
<keyword evidence="3 4" id="KW-0418">Kinase</keyword>
<evidence type="ECO:0000313" key="7">
    <source>
        <dbReference type="Proteomes" id="UP000503483"/>
    </source>
</evidence>
<evidence type="ECO:0000256" key="3">
    <source>
        <dbReference type="ARBA" id="ARBA00022777"/>
    </source>
</evidence>
<dbReference type="GO" id="GO:0008976">
    <property type="term" value="F:polyphosphate kinase activity"/>
    <property type="evidence" value="ECO:0007669"/>
    <property type="project" value="UniProtKB-UniRule"/>
</dbReference>
<name>A0A6M8EGV0_9BACT</name>
<comment type="subunit">
    <text evidence="4">Homotetramer.</text>
</comment>
<dbReference type="AlphaFoldDB" id="A0A6M8EGV0"/>